<dbReference type="EMBL" id="JAUEHU010000034">
    <property type="protein sequence ID" value="MDN0089383.1"/>
    <property type="molecule type" value="Genomic_DNA"/>
</dbReference>
<comment type="caution">
    <text evidence="1">The sequence shown here is derived from an EMBL/GenBank/DDBJ whole genome shotgun (WGS) entry which is preliminary data.</text>
</comment>
<gene>
    <name evidence="1" type="ORF">QVN42_18720</name>
</gene>
<accession>A0AAW7K2N2</accession>
<name>A0AAW7K2N2_9GAMM</name>
<evidence type="ECO:0000313" key="2">
    <source>
        <dbReference type="Proteomes" id="UP001167864"/>
    </source>
</evidence>
<dbReference type="AlphaFoldDB" id="A0AAW7K2N2"/>
<proteinExistence type="predicted"/>
<organism evidence="1 2">
    <name type="scientific">Yersinia nurmii</name>
    <dbReference type="NCBI Taxonomy" id="685706"/>
    <lineage>
        <taxon>Bacteria</taxon>
        <taxon>Pseudomonadati</taxon>
        <taxon>Pseudomonadota</taxon>
        <taxon>Gammaproteobacteria</taxon>
        <taxon>Enterobacterales</taxon>
        <taxon>Yersiniaceae</taxon>
        <taxon>Yersinia</taxon>
    </lineage>
</organism>
<sequence length="160" mass="18606">MTSKDELIKLFNDSASDREKGKQMEADNIKEFQDETRKLFIQMREWLDGTPVEIERNKTPIHDDTTNVRTYPMDTMAIFNAGKRMELRPTTLYLMGSTGEIEIKFTGISRRNLQYSLYMKDSFSGENEPGIWSLVNTSNRQSERTPLTKEVFYSLISNLT</sequence>
<dbReference type="RefSeq" id="WP_289818376.1">
    <property type="nucleotide sequence ID" value="NZ_JAUEHU010000034.1"/>
</dbReference>
<protein>
    <submittedName>
        <fullName evidence="1">Uncharacterized protein</fullName>
    </submittedName>
</protein>
<reference evidence="1" key="1">
    <citation type="submission" date="2023-06" db="EMBL/GenBank/DDBJ databases">
        <authorList>
            <person name="Polev D.E."/>
            <person name="Saitova A.T."/>
            <person name="Bogumilchik E.A."/>
            <person name="Kokorina G.I."/>
            <person name="Voskresenskaia E.A."/>
        </authorList>
    </citation>
    <scope>NUCLEOTIDE SEQUENCE</scope>
    <source>
        <strain evidence="1">2145 StPb PI</strain>
    </source>
</reference>
<dbReference type="Proteomes" id="UP001167864">
    <property type="component" value="Unassembled WGS sequence"/>
</dbReference>
<evidence type="ECO:0000313" key="1">
    <source>
        <dbReference type="EMBL" id="MDN0089383.1"/>
    </source>
</evidence>